<reference evidence="1" key="1">
    <citation type="journal article" date="2023" name="IMA Fungus">
        <title>Comparative genomic study of the Penicillium genus elucidates a diverse pangenome and 15 lateral gene transfer events.</title>
        <authorList>
            <person name="Petersen C."/>
            <person name="Sorensen T."/>
            <person name="Nielsen M.R."/>
            <person name="Sondergaard T.E."/>
            <person name="Sorensen J.L."/>
            <person name="Fitzpatrick D.A."/>
            <person name="Frisvad J.C."/>
            <person name="Nielsen K.L."/>
        </authorList>
    </citation>
    <scope>NUCLEOTIDE SEQUENCE</scope>
    <source>
        <strain evidence="1">IBT 17514</strain>
    </source>
</reference>
<organism evidence="1 2">
    <name type="scientific">Penicillium malachiteum</name>
    <dbReference type="NCBI Taxonomy" id="1324776"/>
    <lineage>
        <taxon>Eukaryota</taxon>
        <taxon>Fungi</taxon>
        <taxon>Dikarya</taxon>
        <taxon>Ascomycota</taxon>
        <taxon>Pezizomycotina</taxon>
        <taxon>Eurotiomycetes</taxon>
        <taxon>Eurotiomycetidae</taxon>
        <taxon>Eurotiales</taxon>
        <taxon>Aspergillaceae</taxon>
        <taxon>Penicillium</taxon>
    </lineage>
</organism>
<protein>
    <recommendedName>
        <fullName evidence="3">Protein kinase domain-containing protein</fullName>
    </recommendedName>
</protein>
<gene>
    <name evidence="1" type="ORF">N7493_007086</name>
</gene>
<evidence type="ECO:0000313" key="2">
    <source>
        <dbReference type="Proteomes" id="UP001215712"/>
    </source>
</evidence>
<dbReference type="Proteomes" id="UP001215712">
    <property type="component" value="Unassembled WGS sequence"/>
</dbReference>
<accession>A0AAD6HIR3</accession>
<dbReference type="InterPro" id="IPR011009">
    <property type="entry name" value="Kinase-like_dom_sf"/>
</dbReference>
<sequence>MTDMQGKAIPRLFLCVTMPISTLVQNNPLSEHIDIPGLLLQYIEGVPLTDIATCAPPDRWQSICEEAIRIINLVGDRGILNKDVKTRNFVVQCCAENQFRVFMIDFALCDFREEFTDEVDWETCKATQDEEGAVGYVMQKKLQGGFMYHRSALYRKLDEKYKMDG</sequence>
<dbReference type="EMBL" id="JAQJAN010000010">
    <property type="protein sequence ID" value="KAJ5719508.1"/>
    <property type="molecule type" value="Genomic_DNA"/>
</dbReference>
<comment type="caution">
    <text evidence="1">The sequence shown here is derived from an EMBL/GenBank/DDBJ whole genome shotgun (WGS) entry which is preliminary data.</text>
</comment>
<name>A0AAD6HIR3_9EURO</name>
<dbReference type="SUPFAM" id="SSF56112">
    <property type="entry name" value="Protein kinase-like (PK-like)"/>
    <property type="match status" value="1"/>
</dbReference>
<reference evidence="1" key="2">
    <citation type="submission" date="2023-01" db="EMBL/GenBank/DDBJ databases">
        <authorList>
            <person name="Petersen C."/>
        </authorList>
    </citation>
    <scope>NUCLEOTIDE SEQUENCE</scope>
    <source>
        <strain evidence="1">IBT 17514</strain>
    </source>
</reference>
<keyword evidence="2" id="KW-1185">Reference proteome</keyword>
<evidence type="ECO:0000313" key="1">
    <source>
        <dbReference type="EMBL" id="KAJ5719508.1"/>
    </source>
</evidence>
<proteinExistence type="predicted"/>
<dbReference type="AlphaFoldDB" id="A0AAD6HIR3"/>
<evidence type="ECO:0008006" key="3">
    <source>
        <dbReference type="Google" id="ProtNLM"/>
    </source>
</evidence>